<proteinExistence type="inferred from homology"/>
<dbReference type="EMBL" id="VBAO01000001">
    <property type="protein sequence ID" value="TMI85140.1"/>
    <property type="molecule type" value="Genomic_DNA"/>
</dbReference>
<dbReference type="Pfam" id="PF01507">
    <property type="entry name" value="PAPS_reduct"/>
    <property type="match status" value="1"/>
</dbReference>
<dbReference type="PANTHER" id="PTHR43196">
    <property type="entry name" value="SULFATE ADENYLYLTRANSFERASE SUBUNIT 2"/>
    <property type="match status" value="1"/>
</dbReference>
<keyword evidence="7" id="KW-0067">ATP-binding</keyword>
<evidence type="ECO:0000313" key="12">
    <source>
        <dbReference type="Proteomes" id="UP000320048"/>
    </source>
</evidence>
<evidence type="ECO:0000256" key="6">
    <source>
        <dbReference type="ARBA" id="ARBA00022741"/>
    </source>
</evidence>
<dbReference type="Proteomes" id="UP000320048">
    <property type="component" value="Unassembled WGS sequence"/>
</dbReference>
<keyword evidence="4 11" id="KW-0808">Transferase</keyword>
<protein>
    <recommendedName>
        <fullName evidence="3">Sulfate adenylyltransferase subunit 2</fullName>
        <ecNumber evidence="2">2.7.7.4</ecNumber>
    </recommendedName>
    <alternativeName>
        <fullName evidence="8">ATP-sulfurylase small subunit</fullName>
    </alternativeName>
    <alternativeName>
        <fullName evidence="9">Sulfate adenylate transferase</fullName>
    </alternativeName>
</protein>
<feature type="domain" description="Phosphoadenosine phosphosulphate reductase" evidence="10">
    <location>
        <begin position="25"/>
        <end position="220"/>
    </location>
</feature>
<sequence length="266" mass="31035">MDHLDELESQSLYILREARAKIPRLAMLWSMGKDSTVLLWLTRKAFFGHIPYPLIHIDTSYKIPEMIQYRDRLARELGFQLIIGQNTRALADGMNHTRGRLVCCTALKTEALQQVIEQHQFTAIIVGIRRDEEGSRAKERVFSQRSRKAEWDIVDQPPEFWDQYRTDFPPGEHVRVHPLLHWTELDVWRYIEREQIPVIDLYFAREGRRYRSLGCAPCTASCVSEARSVPDIVAELLTTSTSERSGRAQDQEHVHAMEKLRVKGYM</sequence>
<dbReference type="Gene3D" id="3.40.50.620">
    <property type="entry name" value="HUPs"/>
    <property type="match status" value="1"/>
</dbReference>
<evidence type="ECO:0000256" key="4">
    <source>
        <dbReference type="ARBA" id="ARBA00022679"/>
    </source>
</evidence>
<gene>
    <name evidence="11" type="ORF">E6H04_00040</name>
</gene>
<name>A0A537JNV0_9BACT</name>
<evidence type="ECO:0000256" key="3">
    <source>
        <dbReference type="ARBA" id="ARBA00022004"/>
    </source>
</evidence>
<evidence type="ECO:0000256" key="8">
    <source>
        <dbReference type="ARBA" id="ARBA00030256"/>
    </source>
</evidence>
<dbReference type="GO" id="GO:0005524">
    <property type="term" value="F:ATP binding"/>
    <property type="evidence" value="ECO:0007669"/>
    <property type="project" value="UniProtKB-KW"/>
</dbReference>
<dbReference type="InterPro" id="IPR014729">
    <property type="entry name" value="Rossmann-like_a/b/a_fold"/>
</dbReference>
<dbReference type="PIRSF" id="PIRSF002936">
    <property type="entry name" value="CysDAde_trans"/>
    <property type="match status" value="1"/>
</dbReference>
<dbReference type="SUPFAM" id="SSF52402">
    <property type="entry name" value="Adenine nucleotide alpha hydrolases-like"/>
    <property type="match status" value="1"/>
</dbReference>
<evidence type="ECO:0000313" key="11">
    <source>
        <dbReference type="EMBL" id="TMI85140.1"/>
    </source>
</evidence>
<dbReference type="InterPro" id="IPR011784">
    <property type="entry name" value="SO4_adenylTrfase_ssu"/>
</dbReference>
<evidence type="ECO:0000256" key="5">
    <source>
        <dbReference type="ARBA" id="ARBA00022695"/>
    </source>
</evidence>
<evidence type="ECO:0000256" key="7">
    <source>
        <dbReference type="ARBA" id="ARBA00022840"/>
    </source>
</evidence>
<dbReference type="InterPro" id="IPR002500">
    <property type="entry name" value="PAPS_reduct_dom"/>
</dbReference>
<dbReference type="InterPro" id="IPR050128">
    <property type="entry name" value="Sulfate_adenylyltrnsfr_sub2"/>
</dbReference>
<accession>A0A537JNV0</accession>
<dbReference type="PANTHER" id="PTHR43196:SF1">
    <property type="entry name" value="SULFATE ADENYLYLTRANSFERASE SUBUNIT 2"/>
    <property type="match status" value="1"/>
</dbReference>
<evidence type="ECO:0000256" key="9">
    <source>
        <dbReference type="ARBA" id="ARBA00031812"/>
    </source>
</evidence>
<comment type="similarity">
    <text evidence="1">Belongs to the PAPS reductase family. CysD subfamily.</text>
</comment>
<organism evidence="11 12">
    <name type="scientific">Candidatus Segetimicrobium genomatis</name>
    <dbReference type="NCBI Taxonomy" id="2569760"/>
    <lineage>
        <taxon>Bacteria</taxon>
        <taxon>Bacillati</taxon>
        <taxon>Candidatus Sysuimicrobiota</taxon>
        <taxon>Candidatus Sysuimicrobiia</taxon>
        <taxon>Candidatus Sysuimicrobiales</taxon>
        <taxon>Candidatus Segetimicrobiaceae</taxon>
        <taxon>Candidatus Segetimicrobium</taxon>
    </lineage>
</organism>
<reference evidence="11 12" key="1">
    <citation type="journal article" date="2019" name="Nat. Microbiol.">
        <title>Mediterranean grassland soil C-N compound turnover is dependent on rainfall and depth, and is mediated by genomically divergent microorganisms.</title>
        <authorList>
            <person name="Diamond S."/>
            <person name="Andeer P.F."/>
            <person name="Li Z."/>
            <person name="Crits-Christoph A."/>
            <person name="Burstein D."/>
            <person name="Anantharaman K."/>
            <person name="Lane K.R."/>
            <person name="Thomas B.C."/>
            <person name="Pan C."/>
            <person name="Northen T.R."/>
            <person name="Banfield J.F."/>
        </authorList>
    </citation>
    <scope>NUCLEOTIDE SEQUENCE [LARGE SCALE GENOMIC DNA]</scope>
    <source>
        <strain evidence="11">NP_7</strain>
    </source>
</reference>
<evidence type="ECO:0000256" key="1">
    <source>
        <dbReference type="ARBA" id="ARBA00008885"/>
    </source>
</evidence>
<dbReference type="GO" id="GO:0004781">
    <property type="term" value="F:sulfate adenylyltransferase (ATP) activity"/>
    <property type="evidence" value="ECO:0007669"/>
    <property type="project" value="UniProtKB-EC"/>
</dbReference>
<evidence type="ECO:0000256" key="2">
    <source>
        <dbReference type="ARBA" id="ARBA00012391"/>
    </source>
</evidence>
<dbReference type="AlphaFoldDB" id="A0A537JNV0"/>
<dbReference type="EC" id="2.7.7.4" evidence="2"/>
<comment type="caution">
    <text evidence="11">The sequence shown here is derived from an EMBL/GenBank/DDBJ whole genome shotgun (WGS) entry which is preliminary data.</text>
</comment>
<dbReference type="NCBIfam" id="NF003587">
    <property type="entry name" value="PRK05253.1"/>
    <property type="match status" value="1"/>
</dbReference>
<keyword evidence="5 11" id="KW-0548">Nucleotidyltransferase</keyword>
<dbReference type="GO" id="GO:0000103">
    <property type="term" value="P:sulfate assimilation"/>
    <property type="evidence" value="ECO:0007669"/>
    <property type="project" value="InterPro"/>
</dbReference>
<keyword evidence="6" id="KW-0547">Nucleotide-binding</keyword>
<evidence type="ECO:0000259" key="10">
    <source>
        <dbReference type="Pfam" id="PF01507"/>
    </source>
</evidence>